<dbReference type="Proteomes" id="UP001497516">
    <property type="component" value="Chromosome 2"/>
</dbReference>
<evidence type="ECO:0000313" key="2">
    <source>
        <dbReference type="Proteomes" id="UP001497516"/>
    </source>
</evidence>
<evidence type="ECO:0008006" key="3">
    <source>
        <dbReference type="Google" id="ProtNLM"/>
    </source>
</evidence>
<reference evidence="1 2" key="1">
    <citation type="submission" date="2024-04" db="EMBL/GenBank/DDBJ databases">
        <authorList>
            <person name="Fracassetti M."/>
        </authorList>
    </citation>
    <scope>NUCLEOTIDE SEQUENCE [LARGE SCALE GENOMIC DNA]</scope>
</reference>
<evidence type="ECO:0000313" key="1">
    <source>
        <dbReference type="EMBL" id="CAL1371737.1"/>
    </source>
</evidence>
<dbReference type="EMBL" id="OZ034815">
    <property type="protein sequence ID" value="CAL1371737.1"/>
    <property type="molecule type" value="Genomic_DNA"/>
</dbReference>
<dbReference type="Pfam" id="PF14223">
    <property type="entry name" value="Retrotran_gag_2"/>
    <property type="match status" value="1"/>
</dbReference>
<organism evidence="1 2">
    <name type="scientific">Linum trigynum</name>
    <dbReference type="NCBI Taxonomy" id="586398"/>
    <lineage>
        <taxon>Eukaryota</taxon>
        <taxon>Viridiplantae</taxon>
        <taxon>Streptophyta</taxon>
        <taxon>Embryophyta</taxon>
        <taxon>Tracheophyta</taxon>
        <taxon>Spermatophyta</taxon>
        <taxon>Magnoliopsida</taxon>
        <taxon>eudicotyledons</taxon>
        <taxon>Gunneridae</taxon>
        <taxon>Pentapetalae</taxon>
        <taxon>rosids</taxon>
        <taxon>fabids</taxon>
        <taxon>Malpighiales</taxon>
        <taxon>Linaceae</taxon>
        <taxon>Linum</taxon>
    </lineage>
</organism>
<proteinExistence type="predicted"/>
<protein>
    <recommendedName>
        <fullName evidence="3">Retrotransposon Copia-like N-terminal domain-containing protein</fullName>
    </recommendedName>
</protein>
<accession>A0AAV2DEP0</accession>
<dbReference type="PANTHER" id="PTHR37610">
    <property type="entry name" value="CCHC-TYPE DOMAIN-CONTAINING PROTEIN"/>
    <property type="match status" value="1"/>
</dbReference>
<dbReference type="AlphaFoldDB" id="A0AAV2DEP0"/>
<name>A0AAV2DEP0_9ROSI</name>
<keyword evidence="2" id="KW-1185">Reference proteome</keyword>
<sequence length="126" mass="13993">MSSEQITSRLNSKNYAVWEFQFQTLIEGKGLLGSLDGTVARPTTPPATIQEVQQWAMTDAKVRTLLLNSVDASILLGLRMLPSSAAMWTYLADTYRTVTASRQYEIEVEIGESRRGLGARMVHPAM</sequence>
<dbReference type="PANTHER" id="PTHR37610:SF77">
    <property type="entry name" value="INTEGRASE CATALYTIC DOMAIN-CONTAINING PROTEIN"/>
    <property type="match status" value="1"/>
</dbReference>
<gene>
    <name evidence="1" type="ORF">LTRI10_LOCUS13786</name>
</gene>